<feature type="compositionally biased region" description="Acidic residues" evidence="1">
    <location>
        <begin position="386"/>
        <end position="417"/>
    </location>
</feature>
<evidence type="ECO:0008006" key="5">
    <source>
        <dbReference type="Google" id="ProtNLM"/>
    </source>
</evidence>
<dbReference type="Proteomes" id="UP001044222">
    <property type="component" value="Chromosome 6"/>
</dbReference>
<accession>A0A9D3RZC6</accession>
<evidence type="ECO:0000256" key="1">
    <source>
        <dbReference type="SAM" id="MobiDB-lite"/>
    </source>
</evidence>
<keyword evidence="2" id="KW-1133">Transmembrane helix</keyword>
<organism evidence="3 4">
    <name type="scientific">Anguilla anguilla</name>
    <name type="common">European freshwater eel</name>
    <name type="synonym">Muraena anguilla</name>
    <dbReference type="NCBI Taxonomy" id="7936"/>
    <lineage>
        <taxon>Eukaryota</taxon>
        <taxon>Metazoa</taxon>
        <taxon>Chordata</taxon>
        <taxon>Craniata</taxon>
        <taxon>Vertebrata</taxon>
        <taxon>Euteleostomi</taxon>
        <taxon>Actinopterygii</taxon>
        <taxon>Neopterygii</taxon>
        <taxon>Teleostei</taxon>
        <taxon>Anguilliformes</taxon>
        <taxon>Anguillidae</taxon>
        <taxon>Anguilla</taxon>
    </lineage>
</organism>
<feature type="transmembrane region" description="Helical" evidence="2">
    <location>
        <begin position="459"/>
        <end position="480"/>
    </location>
</feature>
<feature type="region of interest" description="Disordered" evidence="1">
    <location>
        <begin position="489"/>
        <end position="519"/>
    </location>
</feature>
<evidence type="ECO:0000313" key="4">
    <source>
        <dbReference type="Proteomes" id="UP001044222"/>
    </source>
</evidence>
<dbReference type="PANTHER" id="PTHR21585">
    <property type="entry name" value="FULL-LENGTH CDNA CLONE CS0DC025YL05 OF NEUROBLASTOMA"/>
    <property type="match status" value="1"/>
</dbReference>
<dbReference type="AlphaFoldDB" id="A0A9D3RZC6"/>
<keyword evidence="2" id="KW-0472">Membrane</keyword>
<feature type="compositionally biased region" description="Polar residues" evidence="1">
    <location>
        <begin position="46"/>
        <end position="58"/>
    </location>
</feature>
<evidence type="ECO:0000313" key="3">
    <source>
        <dbReference type="EMBL" id="KAG5846956.1"/>
    </source>
</evidence>
<dbReference type="PANTHER" id="PTHR21585:SF0">
    <property type="entry name" value="ARMADILLO-LIKE HELICAL DOMAIN-CONTAINING PROTEIN 4"/>
    <property type="match status" value="1"/>
</dbReference>
<feature type="region of interest" description="Disordered" evidence="1">
    <location>
        <begin position="377"/>
        <end position="434"/>
    </location>
</feature>
<reference evidence="3" key="1">
    <citation type="submission" date="2021-01" db="EMBL/GenBank/DDBJ databases">
        <title>A chromosome-scale assembly of European eel, Anguilla anguilla.</title>
        <authorList>
            <person name="Henkel C."/>
            <person name="Jong-Raadsen S.A."/>
            <person name="Dufour S."/>
            <person name="Weltzien F.-A."/>
            <person name="Palstra A.P."/>
            <person name="Pelster B."/>
            <person name="Spaink H.P."/>
            <person name="Van Den Thillart G.E."/>
            <person name="Jansen H."/>
            <person name="Zahm M."/>
            <person name="Klopp C."/>
            <person name="Cedric C."/>
            <person name="Louis A."/>
            <person name="Berthelot C."/>
            <person name="Parey E."/>
            <person name="Roest Crollius H."/>
            <person name="Montfort J."/>
            <person name="Robinson-Rechavi M."/>
            <person name="Bucao C."/>
            <person name="Bouchez O."/>
            <person name="Gislard M."/>
            <person name="Lluch J."/>
            <person name="Milhes M."/>
            <person name="Lampietro C."/>
            <person name="Lopez Roques C."/>
            <person name="Donnadieu C."/>
            <person name="Braasch I."/>
            <person name="Desvignes T."/>
            <person name="Postlethwait J."/>
            <person name="Bobe J."/>
            <person name="Guiguen Y."/>
            <person name="Dirks R."/>
        </authorList>
    </citation>
    <scope>NUCLEOTIDE SEQUENCE</scope>
    <source>
        <strain evidence="3">Tag_6206</strain>
        <tissue evidence="3">Liver</tissue>
    </source>
</reference>
<sequence>MVGDAEGPAPGSSVDEALRSSPERGPHLGSLSWEEEPGGRFPAESQPGTTEQTVSGSLLTVEKATEIISVDTEMQMDSEPKGATPGTKESDHAGTLSTDGLELKLTAVPGDVQTSTPTTLEAHFPLTPNSYRGPATTAVGPLQPSPPGEEREPAPSQPLETEQGVFDITSVSGASQQDGVLEKEGGPLFTDLEAGPTPLSGSVRISARPLDHTVSEDMAFGLDSEGTLFPEHLPLLFEPLDDVDPEVMATMPPGGSLMTLQPSGEMQSEVELVDLATADADPSITDESLPAPSDSLSLPWQMSGSEIPNAVSTPVLLSLTAPPSDFPPEHGSRNPEEYGAADAATESHPIPIFTNAPPPSATGQTVLTTVAKTTGLLLPKPMSGLEELEYEEEHDEEEEDEDTEDSEEDESQEEDMEAPVPPPTPPAYSRIPRPPLWVQRNHGLALPFYGRQAGYVSGMLAPVGIGIAGALVILGILYSIRAVHRKRRNNIKQQRRKQRQMTSRQDQAMLLADSSEDEL</sequence>
<feature type="compositionally biased region" description="Basic and acidic residues" evidence="1">
    <location>
        <begin position="16"/>
        <end position="26"/>
    </location>
</feature>
<comment type="caution">
    <text evidence="3">The sequence shown here is derived from an EMBL/GenBank/DDBJ whole genome shotgun (WGS) entry which is preliminary data.</text>
</comment>
<feature type="compositionally biased region" description="Basic and acidic residues" evidence="1">
    <location>
        <begin position="327"/>
        <end position="336"/>
    </location>
</feature>
<proteinExistence type="predicted"/>
<dbReference type="InterPro" id="IPR031524">
    <property type="entry name" value="ARMH4"/>
</dbReference>
<dbReference type="EMBL" id="JAFIRN010000006">
    <property type="protein sequence ID" value="KAG5846956.1"/>
    <property type="molecule type" value="Genomic_DNA"/>
</dbReference>
<evidence type="ECO:0000256" key="2">
    <source>
        <dbReference type="SAM" id="Phobius"/>
    </source>
</evidence>
<gene>
    <name evidence="3" type="ORF">ANANG_G00120460</name>
</gene>
<name>A0A9D3RZC6_ANGAN</name>
<keyword evidence="4" id="KW-1185">Reference proteome</keyword>
<keyword evidence="2" id="KW-0812">Transmembrane</keyword>
<feature type="region of interest" description="Disordered" evidence="1">
    <location>
        <begin position="1"/>
        <end position="160"/>
    </location>
</feature>
<feature type="region of interest" description="Disordered" evidence="1">
    <location>
        <begin position="318"/>
        <end position="342"/>
    </location>
</feature>
<feature type="compositionally biased region" description="Basic residues" evidence="1">
    <location>
        <begin position="489"/>
        <end position="499"/>
    </location>
</feature>
<protein>
    <recommendedName>
        <fullName evidence="5">Armadillo-like helical domain-containing protein 4</fullName>
    </recommendedName>
</protein>